<gene>
    <name evidence="2" type="ORF">CDAR_559371</name>
</gene>
<sequence length="129" mass="13877">MSAAADRRGWAQVAPTTGCTLSGAINSDTLARTGCVDVNPNLNHKPHAYNLRNHTTDSLLMKTIPSQNKPSSGTTSASRYRSSEKLRDAFFCWKSHKRSLIKEVSSAKLASVQGAQVPFVSVGQAPMTT</sequence>
<evidence type="ECO:0000313" key="3">
    <source>
        <dbReference type="Proteomes" id="UP001054837"/>
    </source>
</evidence>
<dbReference type="AlphaFoldDB" id="A0AAV4P0P2"/>
<keyword evidence="3" id="KW-1185">Reference proteome</keyword>
<evidence type="ECO:0000313" key="2">
    <source>
        <dbReference type="EMBL" id="GIX90199.1"/>
    </source>
</evidence>
<feature type="region of interest" description="Disordered" evidence="1">
    <location>
        <begin position="63"/>
        <end position="82"/>
    </location>
</feature>
<organism evidence="2 3">
    <name type="scientific">Caerostris darwini</name>
    <dbReference type="NCBI Taxonomy" id="1538125"/>
    <lineage>
        <taxon>Eukaryota</taxon>
        <taxon>Metazoa</taxon>
        <taxon>Ecdysozoa</taxon>
        <taxon>Arthropoda</taxon>
        <taxon>Chelicerata</taxon>
        <taxon>Arachnida</taxon>
        <taxon>Araneae</taxon>
        <taxon>Araneomorphae</taxon>
        <taxon>Entelegynae</taxon>
        <taxon>Araneoidea</taxon>
        <taxon>Araneidae</taxon>
        <taxon>Caerostris</taxon>
    </lineage>
</organism>
<reference evidence="2 3" key="1">
    <citation type="submission" date="2021-06" db="EMBL/GenBank/DDBJ databases">
        <title>Caerostris darwini draft genome.</title>
        <authorList>
            <person name="Kono N."/>
            <person name="Arakawa K."/>
        </authorList>
    </citation>
    <scope>NUCLEOTIDE SEQUENCE [LARGE SCALE GENOMIC DNA]</scope>
</reference>
<protein>
    <submittedName>
        <fullName evidence="2">Uncharacterized protein</fullName>
    </submittedName>
</protein>
<dbReference type="EMBL" id="BPLQ01002227">
    <property type="protein sequence ID" value="GIX90199.1"/>
    <property type="molecule type" value="Genomic_DNA"/>
</dbReference>
<dbReference type="Proteomes" id="UP001054837">
    <property type="component" value="Unassembled WGS sequence"/>
</dbReference>
<evidence type="ECO:0000256" key="1">
    <source>
        <dbReference type="SAM" id="MobiDB-lite"/>
    </source>
</evidence>
<feature type="compositionally biased region" description="Polar residues" evidence="1">
    <location>
        <begin position="63"/>
        <end position="80"/>
    </location>
</feature>
<comment type="caution">
    <text evidence="2">The sequence shown here is derived from an EMBL/GenBank/DDBJ whole genome shotgun (WGS) entry which is preliminary data.</text>
</comment>
<accession>A0AAV4P0P2</accession>
<name>A0AAV4P0P2_9ARAC</name>
<proteinExistence type="predicted"/>